<accession>A0ABV8U8S4</accession>
<dbReference type="Proteomes" id="UP001595776">
    <property type="component" value="Unassembled WGS sequence"/>
</dbReference>
<protein>
    <submittedName>
        <fullName evidence="1">Uncharacterized protein</fullName>
    </submittedName>
</protein>
<comment type="caution">
    <text evidence="1">The sequence shown here is derived from an EMBL/GenBank/DDBJ whole genome shotgun (WGS) entry which is preliminary data.</text>
</comment>
<name>A0ABV8U8S4_9PROT</name>
<dbReference type="RefSeq" id="WP_380084314.1">
    <property type="nucleotide sequence ID" value="NZ_JBHSCR010000004.1"/>
</dbReference>
<organism evidence="1 2">
    <name type="scientific">Kordiimonas lipolytica</name>
    <dbReference type="NCBI Taxonomy" id="1662421"/>
    <lineage>
        <taxon>Bacteria</taxon>
        <taxon>Pseudomonadati</taxon>
        <taxon>Pseudomonadota</taxon>
        <taxon>Alphaproteobacteria</taxon>
        <taxon>Kordiimonadales</taxon>
        <taxon>Kordiimonadaceae</taxon>
        <taxon>Kordiimonas</taxon>
    </lineage>
</organism>
<proteinExistence type="predicted"/>
<sequence length="59" mass="6591">PYVTSNEIKILSYAIAFFGPISPDGEQRCYTKMMQGVHEAVTDKDYMFGTKLATLLGLE</sequence>
<evidence type="ECO:0000313" key="1">
    <source>
        <dbReference type="EMBL" id="MFC4347618.1"/>
    </source>
</evidence>
<reference evidence="2" key="1">
    <citation type="journal article" date="2019" name="Int. J. Syst. Evol. Microbiol.">
        <title>The Global Catalogue of Microorganisms (GCM) 10K type strain sequencing project: providing services to taxonomists for standard genome sequencing and annotation.</title>
        <authorList>
            <consortium name="The Broad Institute Genomics Platform"/>
            <consortium name="The Broad Institute Genome Sequencing Center for Infectious Disease"/>
            <person name="Wu L."/>
            <person name="Ma J."/>
        </authorList>
    </citation>
    <scope>NUCLEOTIDE SEQUENCE [LARGE SCALE GENOMIC DNA]</scope>
    <source>
        <strain evidence="2">CGMCC 1.15304</strain>
    </source>
</reference>
<keyword evidence="2" id="KW-1185">Reference proteome</keyword>
<feature type="non-terminal residue" evidence="1">
    <location>
        <position position="1"/>
    </location>
</feature>
<gene>
    <name evidence="1" type="ORF">ACFO5Q_07140</name>
</gene>
<evidence type="ECO:0000313" key="2">
    <source>
        <dbReference type="Proteomes" id="UP001595776"/>
    </source>
</evidence>
<dbReference type="EMBL" id="JBHSCR010000004">
    <property type="protein sequence ID" value="MFC4347618.1"/>
    <property type="molecule type" value="Genomic_DNA"/>
</dbReference>